<keyword evidence="2" id="KW-0805">Transcription regulation</keyword>
<dbReference type="GO" id="GO:0030246">
    <property type="term" value="F:carbohydrate binding"/>
    <property type="evidence" value="ECO:0007669"/>
    <property type="project" value="InterPro"/>
</dbReference>
<dbReference type="AlphaFoldDB" id="A0A101HQX5"/>
<accession>A0A101HQX5</accession>
<comment type="similarity">
    <text evidence="1">Belongs to the SorC transcriptional regulatory family.</text>
</comment>
<keyword evidence="4" id="KW-0804">Transcription</keyword>
<evidence type="ECO:0000259" key="5">
    <source>
        <dbReference type="Pfam" id="PF04198"/>
    </source>
</evidence>
<gene>
    <name evidence="6" type="ORF">XD94_0545</name>
</gene>
<dbReference type="PATRIC" id="fig|1184387.3.peg.892"/>
<dbReference type="GO" id="GO:0003677">
    <property type="term" value="F:DNA binding"/>
    <property type="evidence" value="ECO:0007669"/>
    <property type="project" value="UniProtKB-KW"/>
</dbReference>
<protein>
    <submittedName>
        <fullName evidence="6">Transcriptional regulator with sigma factor-related N-terminal domain</fullName>
    </submittedName>
</protein>
<dbReference type="PANTHER" id="PTHR34294">
    <property type="entry name" value="TRANSCRIPTIONAL REGULATOR-RELATED"/>
    <property type="match status" value="1"/>
</dbReference>
<evidence type="ECO:0000313" key="7">
    <source>
        <dbReference type="Proteomes" id="UP000054092"/>
    </source>
</evidence>
<evidence type="ECO:0000256" key="1">
    <source>
        <dbReference type="ARBA" id="ARBA00010466"/>
    </source>
</evidence>
<comment type="caution">
    <text evidence="6">The sequence shown here is derived from an EMBL/GenBank/DDBJ whole genome shotgun (WGS) entry which is preliminary data.</text>
</comment>
<dbReference type="InterPro" id="IPR037171">
    <property type="entry name" value="NagB/RpiA_transferase-like"/>
</dbReference>
<evidence type="ECO:0000256" key="2">
    <source>
        <dbReference type="ARBA" id="ARBA00023015"/>
    </source>
</evidence>
<dbReference type="SUPFAM" id="SSF100950">
    <property type="entry name" value="NagB/RpiA/CoA transferase-like"/>
    <property type="match status" value="1"/>
</dbReference>
<dbReference type="Gene3D" id="1.10.10.60">
    <property type="entry name" value="Homeodomain-like"/>
    <property type="match status" value="1"/>
</dbReference>
<dbReference type="InterPro" id="IPR051054">
    <property type="entry name" value="SorC_transcr_regulators"/>
</dbReference>
<dbReference type="PANTHER" id="PTHR34294:SF1">
    <property type="entry name" value="TRANSCRIPTIONAL REGULATOR LSRR"/>
    <property type="match status" value="1"/>
</dbReference>
<proteinExistence type="inferred from homology"/>
<evidence type="ECO:0000313" key="6">
    <source>
        <dbReference type="EMBL" id="KUK81259.1"/>
    </source>
</evidence>
<feature type="domain" description="Sugar-binding" evidence="5">
    <location>
        <begin position="64"/>
        <end position="310"/>
    </location>
</feature>
<organism evidence="6 7">
    <name type="scientific">Mesotoga prima</name>
    <dbReference type="NCBI Taxonomy" id="1184387"/>
    <lineage>
        <taxon>Bacteria</taxon>
        <taxon>Thermotogati</taxon>
        <taxon>Thermotogota</taxon>
        <taxon>Thermotogae</taxon>
        <taxon>Kosmotogales</taxon>
        <taxon>Kosmotogaceae</taxon>
        <taxon>Mesotoga</taxon>
    </lineage>
</organism>
<evidence type="ECO:0000256" key="4">
    <source>
        <dbReference type="ARBA" id="ARBA00023163"/>
    </source>
</evidence>
<dbReference type="InterPro" id="IPR007324">
    <property type="entry name" value="Sugar-bd_dom_put"/>
</dbReference>
<dbReference type="EMBL" id="LGGP01000070">
    <property type="protein sequence ID" value="KUK81259.1"/>
    <property type="molecule type" value="Genomic_DNA"/>
</dbReference>
<reference evidence="7" key="1">
    <citation type="journal article" date="2015" name="MBio">
        <title>Genome-Resolved Metagenomic Analysis Reveals Roles for Candidate Phyla and Other Microbial Community Members in Biogeochemical Transformations in Oil Reservoirs.</title>
        <authorList>
            <person name="Hu P."/>
            <person name="Tom L."/>
            <person name="Singh A."/>
            <person name="Thomas B.C."/>
            <person name="Baker B.J."/>
            <person name="Piceno Y.M."/>
            <person name="Andersen G.L."/>
            <person name="Banfield J.F."/>
        </authorList>
    </citation>
    <scope>NUCLEOTIDE SEQUENCE [LARGE SCALE GENOMIC DNA]</scope>
</reference>
<dbReference type="Gene3D" id="3.40.50.1360">
    <property type="match status" value="1"/>
</dbReference>
<sequence length="322" mass="37032">MISDELLFEVATDYYVKRMLQKDIANKYGVSRVQISKYLKMAQERGIVHIEVEQPSVKTSVRKEYEDFFSEKYGLKKMFIARGARNEKTILKALSREVYKYLKTLPEKPLNIGLGWGNTIFTVAESIEKLERPDWHLIPLSGGTARLADKRFNINHIVQNFATRLSAKAVPMYLPFIFENAHQLENTKQSLEYVNIQRLWDSLDIIICSVGYSIARSPMFRENLLDVSYADELERCNVVGDILTHYYDINGKRFEKEILNNCINLSFDQYLNAGERVIVAAGHHKVDGLVGMLRGGFADVLITDEFTAKFVKEYIVYDEGGE</sequence>
<dbReference type="Proteomes" id="UP000054092">
    <property type="component" value="Unassembled WGS sequence"/>
</dbReference>
<dbReference type="Pfam" id="PF04198">
    <property type="entry name" value="Sugar-bind"/>
    <property type="match status" value="1"/>
</dbReference>
<evidence type="ECO:0000256" key="3">
    <source>
        <dbReference type="ARBA" id="ARBA00023125"/>
    </source>
</evidence>
<name>A0A101HQX5_9BACT</name>
<keyword evidence="3" id="KW-0238">DNA-binding</keyword>